<reference evidence="1" key="1">
    <citation type="journal article" date="2015" name="Nature">
        <title>Complex archaea that bridge the gap between prokaryotes and eukaryotes.</title>
        <authorList>
            <person name="Spang A."/>
            <person name="Saw J.H."/>
            <person name="Jorgensen S.L."/>
            <person name="Zaremba-Niedzwiedzka K."/>
            <person name="Martijn J."/>
            <person name="Lind A.E."/>
            <person name="van Eijk R."/>
            <person name="Schleper C."/>
            <person name="Guy L."/>
            <person name="Ettema T.J."/>
        </authorList>
    </citation>
    <scope>NUCLEOTIDE SEQUENCE</scope>
</reference>
<comment type="caution">
    <text evidence="1">The sequence shown here is derived from an EMBL/GenBank/DDBJ whole genome shotgun (WGS) entry which is preliminary data.</text>
</comment>
<sequence length="247" mass="27485">MSEYTFGLFVKDGGPIIHIPTGLPLAPHINQEFELSGETMDTLMAVTEIYTAHLQRLLEHPDYMINMRAVDKDFRQIYEAPAQAAAELAAKSADMDEFFAGTDTSAGDEPAEKSVAGGMMSDEALQMVLGAHQATLDKDSKKSGQVATAVYGIKTLQSGAGKRGLSFMDEEGEELFAFWDNSDGNKDEKWKNPYSKFPKRETGTALWESEPRTRFTFTRPMFIAIKRNGEFVNFQSVLQWDGEMVEA</sequence>
<dbReference type="EMBL" id="LAZR01012511">
    <property type="protein sequence ID" value="KKM26433.1"/>
    <property type="molecule type" value="Genomic_DNA"/>
</dbReference>
<organism evidence="1">
    <name type="scientific">marine sediment metagenome</name>
    <dbReference type="NCBI Taxonomy" id="412755"/>
    <lineage>
        <taxon>unclassified sequences</taxon>
        <taxon>metagenomes</taxon>
        <taxon>ecological metagenomes</taxon>
    </lineage>
</organism>
<gene>
    <name evidence="1" type="ORF">LCGC14_1584810</name>
</gene>
<evidence type="ECO:0000313" key="1">
    <source>
        <dbReference type="EMBL" id="KKM26433.1"/>
    </source>
</evidence>
<protein>
    <submittedName>
        <fullName evidence="1">Uncharacterized protein</fullName>
    </submittedName>
</protein>
<dbReference type="AlphaFoldDB" id="A0A0F9KWE2"/>
<name>A0A0F9KWE2_9ZZZZ</name>
<accession>A0A0F9KWE2</accession>
<proteinExistence type="predicted"/>